<proteinExistence type="predicted"/>
<keyword evidence="2" id="KW-1185">Reference proteome</keyword>
<organism evidence="1 2">
    <name type="scientific">Gluconobacter thailandicus NBRC 3257</name>
    <dbReference type="NCBI Taxonomy" id="1381097"/>
    <lineage>
        <taxon>Bacteria</taxon>
        <taxon>Pseudomonadati</taxon>
        <taxon>Pseudomonadota</taxon>
        <taxon>Alphaproteobacteria</taxon>
        <taxon>Acetobacterales</taxon>
        <taxon>Acetobacteraceae</taxon>
        <taxon>Gluconobacter</taxon>
    </lineage>
</organism>
<evidence type="ECO:0000313" key="2">
    <source>
        <dbReference type="Proteomes" id="UP000018209"/>
    </source>
</evidence>
<reference evidence="1 2" key="1">
    <citation type="submission" date="2013-08" db="EMBL/GenBank/DDBJ databases">
        <title>Gluconobacter thailandicus NBRC 3257 whole genome sequence.</title>
        <authorList>
            <person name="Matsutani M."/>
            <person name="Yakushi T."/>
            <person name="Matsushita K."/>
        </authorList>
    </citation>
    <scope>NUCLEOTIDE SEQUENCE [LARGE SCALE GENOMIC DNA]</scope>
    <source>
        <strain evidence="1 2">NBRC 3257</strain>
    </source>
</reference>
<name>A0ABQ0IZE2_GLUTH</name>
<protein>
    <submittedName>
        <fullName evidence="1">Uncharacterized protein</fullName>
    </submittedName>
</protein>
<comment type="caution">
    <text evidence="1">The sequence shown here is derived from an EMBL/GenBank/DDBJ whole genome shotgun (WGS) entry which is preliminary data.</text>
</comment>
<accession>A0ABQ0IZE2</accession>
<gene>
    <name evidence="1" type="ORF">NBRC3257_2575</name>
</gene>
<dbReference type="Proteomes" id="UP000018209">
    <property type="component" value="Unassembled WGS sequence"/>
</dbReference>
<dbReference type="EMBL" id="BASM01000031">
    <property type="protein sequence ID" value="GAD27576.1"/>
    <property type="molecule type" value="Genomic_DNA"/>
</dbReference>
<sequence length="142" mass="16580">MANEEDDWKSEVSLQQFIEIFGDEDKLAEFLTLYGGQLVYIPKRIPSFGRRAPFGQWSVYNLCDRTIADRFVKHIGYLGENRLNVPVANSFLSRHFLMQGLSVREVAQKLRLSISHIKKRRSHLRREGFVVHQQTPHVELEP</sequence>
<dbReference type="RefSeq" id="WP_007284338.1">
    <property type="nucleotide sequence ID" value="NZ_BASM01000031.1"/>
</dbReference>
<evidence type="ECO:0000313" key="1">
    <source>
        <dbReference type="EMBL" id="GAD27576.1"/>
    </source>
</evidence>